<reference evidence="9 10" key="1">
    <citation type="submission" date="2023-06" db="EMBL/GenBank/DDBJ databases">
        <title>Pelomonas sp. PFR6 16S ribosomal RNA gene Genome sequencing and assembly.</title>
        <authorList>
            <person name="Woo H."/>
        </authorList>
    </citation>
    <scope>NUCLEOTIDE SEQUENCE [LARGE SCALE GENOMIC DNA]</scope>
    <source>
        <strain evidence="9 10">PFR6</strain>
    </source>
</reference>
<proteinExistence type="inferred from homology"/>
<dbReference type="Pfam" id="PF04542">
    <property type="entry name" value="Sigma70_r2"/>
    <property type="match status" value="1"/>
</dbReference>
<dbReference type="InterPro" id="IPR013249">
    <property type="entry name" value="RNA_pol_sigma70_r4_t2"/>
</dbReference>
<dbReference type="SUPFAM" id="SSF88946">
    <property type="entry name" value="Sigma2 domain of RNA polymerase sigma factors"/>
    <property type="match status" value="1"/>
</dbReference>
<dbReference type="PANTHER" id="PTHR43133">
    <property type="entry name" value="RNA POLYMERASE ECF-TYPE SIGMA FACTO"/>
    <property type="match status" value="1"/>
</dbReference>
<evidence type="ECO:0000256" key="6">
    <source>
        <dbReference type="RuleBase" id="RU000716"/>
    </source>
</evidence>
<dbReference type="NCBIfam" id="TIGR02937">
    <property type="entry name" value="sigma70-ECF"/>
    <property type="match status" value="1"/>
</dbReference>
<organism evidence="9 10">
    <name type="scientific">Roseateles violae</name>
    <dbReference type="NCBI Taxonomy" id="3058042"/>
    <lineage>
        <taxon>Bacteria</taxon>
        <taxon>Pseudomonadati</taxon>
        <taxon>Pseudomonadota</taxon>
        <taxon>Betaproteobacteria</taxon>
        <taxon>Burkholderiales</taxon>
        <taxon>Sphaerotilaceae</taxon>
        <taxon>Roseateles</taxon>
    </lineage>
</organism>
<evidence type="ECO:0000256" key="5">
    <source>
        <dbReference type="ARBA" id="ARBA00023163"/>
    </source>
</evidence>
<dbReference type="InterPro" id="IPR013325">
    <property type="entry name" value="RNA_pol_sigma_r2"/>
</dbReference>
<evidence type="ECO:0000313" key="9">
    <source>
        <dbReference type="EMBL" id="MDN3922135.1"/>
    </source>
</evidence>
<dbReference type="Proteomes" id="UP001228044">
    <property type="component" value="Unassembled WGS sequence"/>
</dbReference>
<dbReference type="CDD" id="cd06171">
    <property type="entry name" value="Sigma70_r4"/>
    <property type="match status" value="1"/>
</dbReference>
<feature type="domain" description="RNA polymerase sigma-70 region 2" evidence="7">
    <location>
        <begin position="28"/>
        <end position="95"/>
    </location>
</feature>
<keyword evidence="3 6" id="KW-0731">Sigma factor</keyword>
<keyword evidence="10" id="KW-1185">Reference proteome</keyword>
<dbReference type="InterPro" id="IPR013324">
    <property type="entry name" value="RNA_pol_sigma_r3/r4-like"/>
</dbReference>
<dbReference type="PROSITE" id="PS01063">
    <property type="entry name" value="SIGMA70_ECF"/>
    <property type="match status" value="1"/>
</dbReference>
<dbReference type="InterPro" id="IPR014284">
    <property type="entry name" value="RNA_pol_sigma-70_dom"/>
</dbReference>
<feature type="domain" description="RNA polymerase sigma factor 70 region 4 type 2" evidence="8">
    <location>
        <begin position="139"/>
        <end position="191"/>
    </location>
</feature>
<evidence type="ECO:0000259" key="7">
    <source>
        <dbReference type="Pfam" id="PF04542"/>
    </source>
</evidence>
<dbReference type="InterPro" id="IPR007627">
    <property type="entry name" value="RNA_pol_sigma70_r2"/>
</dbReference>
<dbReference type="PANTHER" id="PTHR43133:SF62">
    <property type="entry name" value="RNA POLYMERASE SIGMA FACTOR SIGZ"/>
    <property type="match status" value="1"/>
</dbReference>
<dbReference type="Gene3D" id="1.10.10.10">
    <property type="entry name" value="Winged helix-like DNA-binding domain superfamily/Winged helix DNA-binding domain"/>
    <property type="match status" value="1"/>
</dbReference>
<gene>
    <name evidence="9" type="ORF">QWJ38_17730</name>
</gene>
<evidence type="ECO:0000313" key="10">
    <source>
        <dbReference type="Proteomes" id="UP001228044"/>
    </source>
</evidence>
<dbReference type="InterPro" id="IPR036388">
    <property type="entry name" value="WH-like_DNA-bd_sf"/>
</dbReference>
<dbReference type="InterPro" id="IPR039425">
    <property type="entry name" value="RNA_pol_sigma-70-like"/>
</dbReference>
<evidence type="ECO:0000256" key="2">
    <source>
        <dbReference type="ARBA" id="ARBA00023015"/>
    </source>
</evidence>
<sequence length="207" mass="22609">MDPTPTQEPLAALLARIALGDRGAFEALYRATCAQLFGVVLRINGDRSQAEELLQEVYVNVWRSAGSYQLLQGPALAWLTRIARNRAIDGLRRRAAEPATVSRYAASGEGDGEDRDLLARVADENAGPLELLDRASRRHALERCLQDLSGEQRSCLALAYYQGYSHAELADHLRQPLGTVKSWLRRGLQSLRGCLDRAAGLLGGGLA</sequence>
<comment type="similarity">
    <text evidence="1 6">Belongs to the sigma-70 factor family. ECF subfamily.</text>
</comment>
<evidence type="ECO:0000256" key="4">
    <source>
        <dbReference type="ARBA" id="ARBA00023125"/>
    </source>
</evidence>
<keyword evidence="5 6" id="KW-0804">Transcription</keyword>
<dbReference type="Gene3D" id="1.10.1740.10">
    <property type="match status" value="1"/>
</dbReference>
<keyword evidence="4 6" id="KW-0238">DNA-binding</keyword>
<protein>
    <recommendedName>
        <fullName evidence="6">RNA polymerase sigma factor</fullName>
    </recommendedName>
</protein>
<dbReference type="Pfam" id="PF08281">
    <property type="entry name" value="Sigma70_r4_2"/>
    <property type="match status" value="1"/>
</dbReference>
<dbReference type="RefSeq" id="WP_290360450.1">
    <property type="nucleotide sequence ID" value="NZ_JAUHHC010000005.1"/>
</dbReference>
<dbReference type="InterPro" id="IPR000838">
    <property type="entry name" value="RNA_pol_sigma70_ECF_CS"/>
</dbReference>
<evidence type="ECO:0000256" key="1">
    <source>
        <dbReference type="ARBA" id="ARBA00010641"/>
    </source>
</evidence>
<name>A0ABT8DV24_9BURK</name>
<accession>A0ABT8DV24</accession>
<evidence type="ECO:0000259" key="8">
    <source>
        <dbReference type="Pfam" id="PF08281"/>
    </source>
</evidence>
<dbReference type="EMBL" id="JAUHHC010000005">
    <property type="protein sequence ID" value="MDN3922135.1"/>
    <property type="molecule type" value="Genomic_DNA"/>
</dbReference>
<evidence type="ECO:0000256" key="3">
    <source>
        <dbReference type="ARBA" id="ARBA00023082"/>
    </source>
</evidence>
<comment type="caution">
    <text evidence="9">The sequence shown here is derived from an EMBL/GenBank/DDBJ whole genome shotgun (WGS) entry which is preliminary data.</text>
</comment>
<keyword evidence="2 6" id="KW-0805">Transcription regulation</keyword>
<dbReference type="SUPFAM" id="SSF88659">
    <property type="entry name" value="Sigma3 and sigma4 domains of RNA polymerase sigma factors"/>
    <property type="match status" value="1"/>
</dbReference>